<dbReference type="PRINTS" id="PR00033">
    <property type="entry name" value="HTHASNC"/>
</dbReference>
<organism evidence="5 6">
    <name type="scientific">Paracoccus tegillarcae</name>
    <dbReference type="NCBI Taxonomy" id="1529068"/>
    <lineage>
        <taxon>Bacteria</taxon>
        <taxon>Pseudomonadati</taxon>
        <taxon>Pseudomonadota</taxon>
        <taxon>Alphaproteobacteria</taxon>
        <taxon>Rhodobacterales</taxon>
        <taxon>Paracoccaceae</taxon>
        <taxon>Paracoccus</taxon>
    </lineage>
</organism>
<evidence type="ECO:0000313" key="5">
    <source>
        <dbReference type="EMBL" id="AUH32529.1"/>
    </source>
</evidence>
<dbReference type="InterPro" id="IPR036388">
    <property type="entry name" value="WH-like_DNA-bd_sf"/>
</dbReference>
<dbReference type="SUPFAM" id="SSF46785">
    <property type="entry name" value="Winged helix' DNA-binding domain"/>
    <property type="match status" value="1"/>
</dbReference>
<dbReference type="OrthoDB" id="9809462at2"/>
<evidence type="ECO:0000256" key="1">
    <source>
        <dbReference type="ARBA" id="ARBA00023015"/>
    </source>
</evidence>
<keyword evidence="2" id="KW-0238">DNA-binding</keyword>
<dbReference type="InterPro" id="IPR036390">
    <property type="entry name" value="WH_DNA-bd_sf"/>
</dbReference>
<proteinExistence type="predicted"/>
<feature type="domain" description="HTH asnC-type" evidence="4">
    <location>
        <begin position="6"/>
        <end position="58"/>
    </location>
</feature>
<evidence type="ECO:0000256" key="3">
    <source>
        <dbReference type="ARBA" id="ARBA00023163"/>
    </source>
</evidence>
<dbReference type="GO" id="GO:0005829">
    <property type="term" value="C:cytosol"/>
    <property type="evidence" value="ECO:0007669"/>
    <property type="project" value="TreeGrafter"/>
</dbReference>
<dbReference type="SUPFAM" id="SSF54909">
    <property type="entry name" value="Dimeric alpha+beta barrel"/>
    <property type="match status" value="1"/>
</dbReference>
<protein>
    <submittedName>
        <fullName evidence="5">Lrp/AsnC family transcriptional regulator</fullName>
    </submittedName>
</protein>
<dbReference type="PANTHER" id="PTHR30154:SF34">
    <property type="entry name" value="TRANSCRIPTIONAL REGULATOR AZLB"/>
    <property type="match status" value="1"/>
</dbReference>
<keyword evidence="1" id="KW-0805">Transcription regulation</keyword>
<reference evidence="5 6" key="1">
    <citation type="submission" date="2017-12" db="EMBL/GenBank/DDBJ databases">
        <authorList>
            <person name="Hurst M.R.H."/>
        </authorList>
    </citation>
    <scope>NUCLEOTIDE SEQUENCE [LARGE SCALE GENOMIC DNA]</scope>
    <source>
        <strain evidence="5 6">BM15</strain>
    </source>
</reference>
<dbReference type="InterPro" id="IPR000485">
    <property type="entry name" value="AsnC-type_HTH_dom"/>
</dbReference>
<sequence>MDGMDLDHHDRHILSQLDKNGRMSLAGLGREIGLSRHAVRDRITRMEKAGIILGFRVVQGDGGVAQERALIFVALNDPSDDTAIQWLAALPSTRRLWQIAGEWDVVLAVTVAGPADLARLNAKIEGRALIARSVGHMVDRAM</sequence>
<evidence type="ECO:0000256" key="2">
    <source>
        <dbReference type="ARBA" id="ARBA00023125"/>
    </source>
</evidence>
<dbReference type="SMART" id="SM00344">
    <property type="entry name" value="HTH_ASNC"/>
    <property type="match status" value="1"/>
</dbReference>
<dbReference type="AlphaFoldDB" id="A0A2K9EDZ6"/>
<name>A0A2K9EDZ6_9RHOB</name>
<dbReference type="InterPro" id="IPR019888">
    <property type="entry name" value="Tscrpt_reg_AsnC-like"/>
</dbReference>
<accession>A0A2K9EDZ6</accession>
<evidence type="ECO:0000259" key="4">
    <source>
        <dbReference type="PROSITE" id="PS50956"/>
    </source>
</evidence>
<dbReference type="PROSITE" id="PS50956">
    <property type="entry name" value="HTH_ASNC_2"/>
    <property type="match status" value="1"/>
</dbReference>
<dbReference type="RefSeq" id="WP_101459204.1">
    <property type="nucleotide sequence ID" value="NZ_CP025408.1"/>
</dbReference>
<dbReference type="Proteomes" id="UP000233742">
    <property type="component" value="Chromosome"/>
</dbReference>
<dbReference type="PANTHER" id="PTHR30154">
    <property type="entry name" value="LEUCINE-RESPONSIVE REGULATORY PROTEIN"/>
    <property type="match status" value="1"/>
</dbReference>
<dbReference type="InterPro" id="IPR011008">
    <property type="entry name" value="Dimeric_a/b-barrel"/>
</dbReference>
<dbReference type="Pfam" id="PF13412">
    <property type="entry name" value="HTH_24"/>
    <property type="match status" value="1"/>
</dbReference>
<keyword evidence="6" id="KW-1185">Reference proteome</keyword>
<evidence type="ECO:0000313" key="6">
    <source>
        <dbReference type="Proteomes" id="UP000233742"/>
    </source>
</evidence>
<dbReference type="KEGG" id="paro:CUV01_03220"/>
<gene>
    <name evidence="5" type="ORF">CUV01_03220</name>
</gene>
<keyword evidence="3" id="KW-0804">Transcription</keyword>
<dbReference type="Gene3D" id="3.30.70.920">
    <property type="match status" value="1"/>
</dbReference>
<dbReference type="EMBL" id="CP025408">
    <property type="protein sequence ID" value="AUH32529.1"/>
    <property type="molecule type" value="Genomic_DNA"/>
</dbReference>
<dbReference type="GO" id="GO:0043200">
    <property type="term" value="P:response to amino acid"/>
    <property type="evidence" value="ECO:0007669"/>
    <property type="project" value="TreeGrafter"/>
</dbReference>
<dbReference type="Gene3D" id="1.10.10.10">
    <property type="entry name" value="Winged helix-like DNA-binding domain superfamily/Winged helix DNA-binding domain"/>
    <property type="match status" value="1"/>
</dbReference>
<dbReference type="GO" id="GO:0043565">
    <property type="term" value="F:sequence-specific DNA binding"/>
    <property type="evidence" value="ECO:0007669"/>
    <property type="project" value="InterPro"/>
</dbReference>